<dbReference type="RefSeq" id="WP_185105305.1">
    <property type="nucleotide sequence ID" value="NZ_BAAAXY010000010.1"/>
</dbReference>
<dbReference type="Proteomes" id="UP000565579">
    <property type="component" value="Unassembled WGS sequence"/>
</dbReference>
<organism evidence="2 3">
    <name type="scientific">Nonomuraea rubra</name>
    <dbReference type="NCBI Taxonomy" id="46180"/>
    <lineage>
        <taxon>Bacteria</taxon>
        <taxon>Bacillati</taxon>
        <taxon>Actinomycetota</taxon>
        <taxon>Actinomycetes</taxon>
        <taxon>Streptosporangiales</taxon>
        <taxon>Streptosporangiaceae</taxon>
        <taxon>Nonomuraea</taxon>
    </lineage>
</organism>
<reference evidence="2 3" key="1">
    <citation type="submission" date="2020-08" db="EMBL/GenBank/DDBJ databases">
        <title>Sequencing the genomes of 1000 actinobacteria strains.</title>
        <authorList>
            <person name="Klenk H.-P."/>
        </authorList>
    </citation>
    <scope>NUCLEOTIDE SEQUENCE [LARGE SCALE GENOMIC DNA]</scope>
    <source>
        <strain evidence="2 3">DSM 43768</strain>
    </source>
</reference>
<keyword evidence="1" id="KW-0812">Transmembrane</keyword>
<proteinExistence type="predicted"/>
<feature type="transmembrane region" description="Helical" evidence="1">
    <location>
        <begin position="81"/>
        <end position="105"/>
    </location>
</feature>
<keyword evidence="1" id="KW-0472">Membrane</keyword>
<dbReference type="AlphaFoldDB" id="A0A7X0NXE2"/>
<evidence type="ECO:0000313" key="3">
    <source>
        <dbReference type="Proteomes" id="UP000565579"/>
    </source>
</evidence>
<comment type="caution">
    <text evidence="2">The sequence shown here is derived from an EMBL/GenBank/DDBJ whole genome shotgun (WGS) entry which is preliminary data.</text>
</comment>
<sequence length="144" mass="14707">MKFAYLGIGWSGLYVASKVVYALEGRLGVTGGPVVSPESYLAYGAGEVALAQWGNAGAGALVMVVLLAGRFRVGGRWAYGMLLGAHGLCAAVAAAGGAGMLGGALLTDRGGALFGGYCAVWAALLLLATRDLRQRHRLAAPRRV</sequence>
<accession>A0A7X0NXE2</accession>
<gene>
    <name evidence="2" type="ORF">HD593_005959</name>
</gene>
<evidence type="ECO:0000256" key="1">
    <source>
        <dbReference type="SAM" id="Phobius"/>
    </source>
</evidence>
<evidence type="ECO:0000313" key="2">
    <source>
        <dbReference type="EMBL" id="MBB6551164.1"/>
    </source>
</evidence>
<name>A0A7X0NXE2_9ACTN</name>
<feature type="transmembrane region" description="Helical" evidence="1">
    <location>
        <begin position="50"/>
        <end position="69"/>
    </location>
</feature>
<feature type="transmembrane region" description="Helical" evidence="1">
    <location>
        <begin position="111"/>
        <end position="128"/>
    </location>
</feature>
<keyword evidence="1" id="KW-1133">Transmembrane helix</keyword>
<evidence type="ECO:0008006" key="4">
    <source>
        <dbReference type="Google" id="ProtNLM"/>
    </source>
</evidence>
<protein>
    <recommendedName>
        <fullName evidence="4">DUF3995 domain-containing protein</fullName>
    </recommendedName>
</protein>
<keyword evidence="3" id="KW-1185">Reference proteome</keyword>
<dbReference type="EMBL" id="JACHMI010000001">
    <property type="protein sequence ID" value="MBB6551164.1"/>
    <property type="molecule type" value="Genomic_DNA"/>
</dbReference>